<dbReference type="Gene3D" id="3.40.50.620">
    <property type="entry name" value="HUPs"/>
    <property type="match status" value="1"/>
</dbReference>
<dbReference type="PANTHER" id="PTHR43033">
    <property type="entry name" value="TRNA(ILE)-LYSIDINE SYNTHASE-RELATED"/>
    <property type="match status" value="1"/>
</dbReference>
<protein>
    <recommendedName>
        <fullName evidence="6">tRNA(Ile)-lysidine synthase</fullName>
        <ecNumber evidence="6">6.3.4.19</ecNumber>
    </recommendedName>
    <alternativeName>
        <fullName evidence="6">tRNA(Ile)-2-lysyl-cytidine synthase</fullName>
    </alternativeName>
    <alternativeName>
        <fullName evidence="6">tRNA(Ile)-lysidine synthetase</fullName>
    </alternativeName>
</protein>
<evidence type="ECO:0000256" key="2">
    <source>
        <dbReference type="ARBA" id="ARBA00022694"/>
    </source>
</evidence>
<evidence type="ECO:0000313" key="8">
    <source>
        <dbReference type="EMBL" id="GEJ57171.1"/>
    </source>
</evidence>
<dbReference type="SUPFAM" id="SSF82829">
    <property type="entry name" value="MesJ substrate recognition domain-like"/>
    <property type="match status" value="1"/>
</dbReference>
<dbReference type="GO" id="GO:0032267">
    <property type="term" value="F:tRNA(Ile)-lysidine synthase activity"/>
    <property type="evidence" value="ECO:0007669"/>
    <property type="project" value="UniProtKB-EC"/>
</dbReference>
<dbReference type="GO" id="GO:0005524">
    <property type="term" value="F:ATP binding"/>
    <property type="evidence" value="ECO:0007669"/>
    <property type="project" value="UniProtKB-UniRule"/>
</dbReference>
<dbReference type="InterPro" id="IPR012795">
    <property type="entry name" value="tRNA_Ile_lys_synt_N"/>
</dbReference>
<evidence type="ECO:0000256" key="3">
    <source>
        <dbReference type="ARBA" id="ARBA00022741"/>
    </source>
</evidence>
<dbReference type="Gene3D" id="1.20.59.20">
    <property type="match status" value="1"/>
</dbReference>
<dbReference type="Proteomes" id="UP000503640">
    <property type="component" value="Unassembled WGS sequence"/>
</dbReference>
<gene>
    <name evidence="6" type="primary">tilS</name>
    <name evidence="8" type="ORF">AMYX_19120</name>
</gene>
<dbReference type="InterPro" id="IPR012094">
    <property type="entry name" value="tRNA_Ile_lys_synt"/>
</dbReference>
<keyword evidence="9" id="KW-1185">Reference proteome</keyword>
<evidence type="ECO:0000256" key="6">
    <source>
        <dbReference type="HAMAP-Rule" id="MF_01161"/>
    </source>
</evidence>
<feature type="domain" description="tRNA(Ile)-lysidine/2-thiocytidine synthase N-terminal" evidence="7">
    <location>
        <begin position="29"/>
        <end position="204"/>
    </location>
</feature>
<keyword evidence="4 6" id="KW-0067">ATP-binding</keyword>
<dbReference type="EC" id="6.3.4.19" evidence="6"/>
<dbReference type="SUPFAM" id="SSF52402">
    <property type="entry name" value="Adenine nucleotide alpha hydrolases-like"/>
    <property type="match status" value="1"/>
</dbReference>
<name>A0A7I9VL98_9BACT</name>
<feature type="binding site" evidence="6">
    <location>
        <begin position="34"/>
        <end position="39"/>
    </location>
    <ligand>
        <name>ATP</name>
        <dbReference type="ChEBI" id="CHEBI:30616"/>
    </ligand>
</feature>
<dbReference type="GO" id="GO:0006400">
    <property type="term" value="P:tRNA modification"/>
    <property type="evidence" value="ECO:0007669"/>
    <property type="project" value="UniProtKB-UniRule"/>
</dbReference>
<keyword evidence="3 6" id="KW-0547">Nucleotide-binding</keyword>
<comment type="domain">
    <text evidence="6">The N-terminal region contains the highly conserved SGGXDS motif, predicted to be a P-loop motif involved in ATP binding.</text>
</comment>
<evidence type="ECO:0000256" key="1">
    <source>
        <dbReference type="ARBA" id="ARBA00022598"/>
    </source>
</evidence>
<dbReference type="NCBIfam" id="TIGR02432">
    <property type="entry name" value="lysidine_TilS_N"/>
    <property type="match status" value="1"/>
</dbReference>
<dbReference type="Pfam" id="PF01171">
    <property type="entry name" value="ATP_bind_3"/>
    <property type="match status" value="1"/>
</dbReference>
<keyword evidence="6" id="KW-0963">Cytoplasm</keyword>
<dbReference type="InterPro" id="IPR014729">
    <property type="entry name" value="Rossmann-like_a/b/a_fold"/>
</dbReference>
<evidence type="ECO:0000256" key="4">
    <source>
        <dbReference type="ARBA" id="ARBA00022840"/>
    </source>
</evidence>
<comment type="function">
    <text evidence="6">Ligates lysine onto the cytidine present at position 34 of the AUA codon-specific tRNA(Ile) that contains the anticodon CAU, in an ATP-dependent manner. Cytidine is converted to lysidine, thus changing the amino acid specificity of the tRNA from methionine to isoleucine.</text>
</comment>
<dbReference type="GO" id="GO:0005737">
    <property type="term" value="C:cytoplasm"/>
    <property type="evidence" value="ECO:0007669"/>
    <property type="project" value="UniProtKB-SubCell"/>
</dbReference>
<dbReference type="PANTHER" id="PTHR43033:SF1">
    <property type="entry name" value="TRNA(ILE)-LYSIDINE SYNTHASE-RELATED"/>
    <property type="match status" value="1"/>
</dbReference>
<evidence type="ECO:0000313" key="9">
    <source>
        <dbReference type="Proteomes" id="UP000503640"/>
    </source>
</evidence>
<reference evidence="9" key="1">
    <citation type="journal article" date="2020" name="Appl. Environ. Microbiol.">
        <title>Diazotrophic Anaeromyxobacter Isolates from Soils.</title>
        <authorList>
            <person name="Masuda Y."/>
            <person name="Yamanaka H."/>
            <person name="Xu Z.X."/>
            <person name="Shiratori Y."/>
            <person name="Aono T."/>
            <person name="Amachi S."/>
            <person name="Senoo K."/>
            <person name="Itoh H."/>
        </authorList>
    </citation>
    <scope>NUCLEOTIDE SEQUENCE [LARGE SCALE GENOMIC DNA]</scope>
    <source>
        <strain evidence="9">R267</strain>
    </source>
</reference>
<comment type="similarity">
    <text evidence="6">Belongs to the tRNA(Ile)-lysidine synthase family.</text>
</comment>
<dbReference type="RefSeq" id="WP_176064653.1">
    <property type="nucleotide sequence ID" value="NZ_BJTG01000004.1"/>
</dbReference>
<comment type="subcellular location">
    <subcellularLocation>
        <location evidence="6">Cytoplasm</location>
    </subcellularLocation>
</comment>
<sequence length="337" mass="35360">MKPSSLLPFEAAVLGTVRRRALVPPGASVLVALSGGPDSTALLRALAALRGAGELAALHACHVDHQLRAGSAADADFCAATCDALRVPLLRRAVEVGARGGLQEAARRARYRALAGAAEACGAAWIATGHTLTDQAETVLLRLLRGAGARGLAGIPARRGRFVRPLLDRTRREVLDYLAASGAAFLSDPSNASPRFLRNRVRHELAPLLESLAPGAARRLARVADLLRDDDRALERAARRLAPRGATAVEAGRLAAAPLAVQRRAVRRLWRAATGSRRALEAVHVEAALRLLAGGRRVAGPVALPGGRAAWCAGGRLQLGVTATRRGFPVRPRAGAR</sequence>
<dbReference type="AlphaFoldDB" id="A0A7I9VL98"/>
<comment type="catalytic activity">
    <reaction evidence="5 6">
        <text>cytidine(34) in tRNA(Ile2) + L-lysine + ATP = lysidine(34) in tRNA(Ile2) + AMP + diphosphate + H(+)</text>
        <dbReference type="Rhea" id="RHEA:43744"/>
        <dbReference type="Rhea" id="RHEA-COMP:10625"/>
        <dbReference type="Rhea" id="RHEA-COMP:10670"/>
        <dbReference type="ChEBI" id="CHEBI:15378"/>
        <dbReference type="ChEBI" id="CHEBI:30616"/>
        <dbReference type="ChEBI" id="CHEBI:32551"/>
        <dbReference type="ChEBI" id="CHEBI:33019"/>
        <dbReference type="ChEBI" id="CHEBI:82748"/>
        <dbReference type="ChEBI" id="CHEBI:83665"/>
        <dbReference type="ChEBI" id="CHEBI:456215"/>
        <dbReference type="EC" id="6.3.4.19"/>
    </reaction>
</comment>
<dbReference type="HAMAP" id="MF_01161">
    <property type="entry name" value="tRNA_Ile_lys_synt"/>
    <property type="match status" value="1"/>
</dbReference>
<proteinExistence type="inferred from homology"/>
<comment type="caution">
    <text evidence="8">The sequence shown here is derived from an EMBL/GenBank/DDBJ whole genome shotgun (WGS) entry which is preliminary data.</text>
</comment>
<keyword evidence="2 6" id="KW-0819">tRNA processing</keyword>
<dbReference type="InterPro" id="IPR011063">
    <property type="entry name" value="TilS/TtcA_N"/>
</dbReference>
<keyword evidence="1 6" id="KW-0436">Ligase</keyword>
<dbReference type="EMBL" id="BJTG01000004">
    <property type="protein sequence ID" value="GEJ57171.1"/>
    <property type="molecule type" value="Genomic_DNA"/>
</dbReference>
<organism evidence="8 9">
    <name type="scientific">Anaeromyxobacter diazotrophicus</name>
    <dbReference type="NCBI Taxonomy" id="2590199"/>
    <lineage>
        <taxon>Bacteria</taxon>
        <taxon>Pseudomonadati</taxon>
        <taxon>Myxococcota</taxon>
        <taxon>Myxococcia</taxon>
        <taxon>Myxococcales</taxon>
        <taxon>Cystobacterineae</taxon>
        <taxon>Anaeromyxobacteraceae</taxon>
        <taxon>Anaeromyxobacter</taxon>
    </lineage>
</organism>
<accession>A0A7I9VL98</accession>
<evidence type="ECO:0000259" key="7">
    <source>
        <dbReference type="Pfam" id="PF01171"/>
    </source>
</evidence>
<dbReference type="CDD" id="cd01992">
    <property type="entry name" value="TilS_N"/>
    <property type="match status" value="1"/>
</dbReference>
<evidence type="ECO:0000256" key="5">
    <source>
        <dbReference type="ARBA" id="ARBA00048539"/>
    </source>
</evidence>